<feature type="domain" description="Ubiquitin-like protease family profile" evidence="5">
    <location>
        <begin position="287"/>
        <end position="446"/>
    </location>
</feature>
<evidence type="ECO:0000256" key="3">
    <source>
        <dbReference type="ARBA" id="ARBA00022801"/>
    </source>
</evidence>
<dbReference type="Gene3D" id="3.40.395.10">
    <property type="entry name" value="Adenoviral Proteinase, Chain A"/>
    <property type="match status" value="1"/>
</dbReference>
<dbReference type="PANTHER" id="PTHR31470">
    <property type="entry name" value="CYSTEINE PROTEINASES SUPERFAMILY PROTEIN-RELATED-RELATED"/>
    <property type="match status" value="1"/>
</dbReference>
<evidence type="ECO:0000256" key="4">
    <source>
        <dbReference type="SAM" id="MobiDB-lite"/>
    </source>
</evidence>
<keyword evidence="7" id="KW-1185">Reference proteome</keyword>
<evidence type="ECO:0000256" key="1">
    <source>
        <dbReference type="ARBA" id="ARBA00005234"/>
    </source>
</evidence>
<dbReference type="GO" id="GO:0008234">
    <property type="term" value="F:cysteine-type peptidase activity"/>
    <property type="evidence" value="ECO:0007669"/>
    <property type="project" value="InterPro"/>
</dbReference>
<feature type="compositionally biased region" description="Basic and acidic residues" evidence="4">
    <location>
        <begin position="146"/>
        <end position="162"/>
    </location>
</feature>
<keyword evidence="2" id="KW-0645">Protease</keyword>
<dbReference type="InParanoid" id="A0A3Q7EDL4"/>
<evidence type="ECO:0000313" key="6">
    <source>
        <dbReference type="EnsemblPlants" id="Solyc01g049845.1.1"/>
    </source>
</evidence>
<dbReference type="EnsemblPlants" id="Solyc01g049845.1.1">
    <property type="protein sequence ID" value="Solyc01g049845.1.1"/>
    <property type="gene ID" value="Solyc01g049845.1"/>
</dbReference>
<evidence type="ECO:0000259" key="5">
    <source>
        <dbReference type="PROSITE" id="PS50600"/>
    </source>
</evidence>
<dbReference type="Pfam" id="PF02902">
    <property type="entry name" value="Peptidase_C48"/>
    <property type="match status" value="1"/>
</dbReference>
<keyword evidence="3" id="KW-0378">Hydrolase</keyword>
<feature type="compositionally biased region" description="Polar residues" evidence="4">
    <location>
        <begin position="121"/>
        <end position="133"/>
    </location>
</feature>
<dbReference type="InterPro" id="IPR003653">
    <property type="entry name" value="Peptidase_C48_C"/>
</dbReference>
<dbReference type="PROSITE" id="PS50600">
    <property type="entry name" value="ULP_PROTEASE"/>
    <property type="match status" value="1"/>
</dbReference>
<organism evidence="6">
    <name type="scientific">Solanum lycopersicum</name>
    <name type="common">Tomato</name>
    <name type="synonym">Lycopersicon esculentum</name>
    <dbReference type="NCBI Taxonomy" id="4081"/>
    <lineage>
        <taxon>Eukaryota</taxon>
        <taxon>Viridiplantae</taxon>
        <taxon>Streptophyta</taxon>
        <taxon>Embryophyta</taxon>
        <taxon>Tracheophyta</taxon>
        <taxon>Spermatophyta</taxon>
        <taxon>Magnoliopsida</taxon>
        <taxon>eudicotyledons</taxon>
        <taxon>Gunneridae</taxon>
        <taxon>Pentapetalae</taxon>
        <taxon>asterids</taxon>
        <taxon>lamiids</taxon>
        <taxon>Solanales</taxon>
        <taxon>Solanaceae</taxon>
        <taxon>Solanoideae</taxon>
        <taxon>Solaneae</taxon>
        <taxon>Solanum</taxon>
        <taxon>Solanum subgen. Lycopersicon</taxon>
    </lineage>
</organism>
<evidence type="ECO:0000313" key="7">
    <source>
        <dbReference type="Proteomes" id="UP000004994"/>
    </source>
</evidence>
<comment type="similarity">
    <text evidence="1">Belongs to the peptidase C48 family.</text>
</comment>
<name>A0A3Q7EDL4_SOLLC</name>
<protein>
    <recommendedName>
        <fullName evidence="5">Ubiquitin-like protease family profile domain-containing protein</fullName>
    </recommendedName>
</protein>
<dbReference type="FunCoup" id="A0A3Q7EDL4">
    <property type="interactions" value="72"/>
</dbReference>
<accession>A0A3Q7EDL4</accession>
<reference evidence="6" key="2">
    <citation type="submission" date="2019-01" db="UniProtKB">
        <authorList>
            <consortium name="EnsemblPlants"/>
        </authorList>
    </citation>
    <scope>IDENTIFICATION</scope>
    <source>
        <strain evidence="6">cv. Heinz 1706</strain>
    </source>
</reference>
<reference evidence="6" key="1">
    <citation type="journal article" date="2012" name="Nature">
        <title>The tomato genome sequence provides insights into fleshy fruit evolution.</title>
        <authorList>
            <consortium name="Tomato Genome Consortium"/>
        </authorList>
    </citation>
    <scope>NUCLEOTIDE SEQUENCE [LARGE SCALE GENOMIC DNA]</scope>
    <source>
        <strain evidence="6">cv. Heinz 1706</strain>
    </source>
</reference>
<dbReference type="AlphaFoldDB" id="A0A3Q7EDL4"/>
<proteinExistence type="inferred from homology"/>
<evidence type="ECO:0000256" key="2">
    <source>
        <dbReference type="ARBA" id="ARBA00022670"/>
    </source>
</evidence>
<feature type="compositionally biased region" description="Polar residues" evidence="4">
    <location>
        <begin position="170"/>
        <end position="183"/>
    </location>
</feature>
<dbReference type="GO" id="GO:0006508">
    <property type="term" value="P:proteolysis"/>
    <property type="evidence" value="ECO:0007669"/>
    <property type="project" value="UniProtKB-KW"/>
</dbReference>
<dbReference type="PANTHER" id="PTHR31470:SF40">
    <property type="entry name" value="UBIQUITIN-LIKE PROTEASE FAMILY PROFILE DOMAIN-CONTAINING PROTEIN"/>
    <property type="match status" value="1"/>
</dbReference>
<dbReference type="SUPFAM" id="SSF54001">
    <property type="entry name" value="Cysteine proteinases"/>
    <property type="match status" value="1"/>
</dbReference>
<dbReference type="InterPro" id="IPR038765">
    <property type="entry name" value="Papain-like_cys_pep_sf"/>
</dbReference>
<feature type="region of interest" description="Disordered" evidence="4">
    <location>
        <begin position="117"/>
        <end position="186"/>
    </location>
</feature>
<dbReference type="Proteomes" id="UP000004994">
    <property type="component" value="Chromosome 1"/>
</dbReference>
<dbReference type="Gramene" id="Solyc01g049845.1.1">
    <property type="protein sequence ID" value="Solyc01g049845.1.1"/>
    <property type="gene ID" value="Solyc01g049845.1"/>
</dbReference>
<sequence length="488" mass="55939">MRRCHVQAQLFRCFMLRELEGSSVNAILFCINDRKLRFIIREFAITFGLNCSDNVADFCFDTDQPVESSLSIFQEIVLSLKIDWLKLLKRGLKKNQFFPVISLNKSSPKAIKIYTRRSMPRQVTRSRSININSVEKHSDVGTSQNNKREEQKGVNIVDDRQESPIGDFHPQSTYSPHEPQSQSRKLKDQELFFSIKKGDNLKDLNPDSVRLDQVSLGDNLNDLSGTASPYQVVLDATVDAHQIAQKEIENRSDSQVHNNIYNATSVECTVDAKESTIIAAPIRMVYMHNSNQDTTVTESQDEFPDHLFPSMNTLQNIVLKKQVATEVTPLSAVRLRCLGPFNISPYMTSFGSDVEGDFSKEVLDEMIIDYINGYMMLAYAPWHTVDDVFIPVNVKGRLHWILIVIYFSDRCIKVYDSMNNSLHHSFFVNHMKKDCKVYVASYAVFLSERKDIPTDLDPEEVRIDMIHYCGITTFKSYKVELSVIVKRL</sequence>